<feature type="transmembrane region" description="Helical" evidence="3">
    <location>
        <begin position="43"/>
        <end position="63"/>
    </location>
</feature>
<dbReference type="PROSITE" id="PS51762">
    <property type="entry name" value="GH16_2"/>
    <property type="match status" value="1"/>
</dbReference>
<feature type="region of interest" description="Disordered" evidence="2">
    <location>
        <begin position="166"/>
        <end position="188"/>
    </location>
</feature>
<evidence type="ECO:0000259" key="4">
    <source>
        <dbReference type="PROSITE" id="PS51762"/>
    </source>
</evidence>
<keyword evidence="3" id="KW-0812">Transmembrane</keyword>
<evidence type="ECO:0000313" key="6">
    <source>
        <dbReference type="Proteomes" id="UP000008141"/>
    </source>
</evidence>
<dbReference type="GO" id="GO:0005975">
    <property type="term" value="P:carbohydrate metabolic process"/>
    <property type="evidence" value="ECO:0007669"/>
    <property type="project" value="InterPro"/>
</dbReference>
<evidence type="ECO:0000256" key="1">
    <source>
        <dbReference type="ARBA" id="ARBA00006865"/>
    </source>
</evidence>
<evidence type="ECO:0000313" key="5">
    <source>
        <dbReference type="EMBL" id="EFN51974.1"/>
    </source>
</evidence>
<dbReference type="InterPro" id="IPR000757">
    <property type="entry name" value="Beta-glucanase-like"/>
</dbReference>
<dbReference type="GeneID" id="17351320"/>
<dbReference type="InterPro" id="IPR013320">
    <property type="entry name" value="ConA-like_dom_sf"/>
</dbReference>
<dbReference type="CDD" id="cd08023">
    <property type="entry name" value="GH16_laminarinase_like"/>
    <property type="match status" value="1"/>
</dbReference>
<dbReference type="Pfam" id="PF00722">
    <property type="entry name" value="Glyco_hydro_16"/>
    <property type="match status" value="1"/>
</dbReference>
<keyword evidence="3" id="KW-0472">Membrane</keyword>
<organism evidence="6">
    <name type="scientific">Chlorella variabilis</name>
    <name type="common">Green alga</name>
    <dbReference type="NCBI Taxonomy" id="554065"/>
    <lineage>
        <taxon>Eukaryota</taxon>
        <taxon>Viridiplantae</taxon>
        <taxon>Chlorophyta</taxon>
        <taxon>core chlorophytes</taxon>
        <taxon>Trebouxiophyceae</taxon>
        <taxon>Chlorellales</taxon>
        <taxon>Chlorellaceae</taxon>
        <taxon>Chlorella clade</taxon>
        <taxon>Chlorella</taxon>
    </lineage>
</organism>
<dbReference type="OMA" id="MDGQQFH"/>
<dbReference type="PANTHER" id="PTHR10963:SF55">
    <property type="entry name" value="GLYCOSIDE HYDROLASE FAMILY 16 PROTEIN"/>
    <property type="match status" value="1"/>
</dbReference>
<dbReference type="KEGG" id="cvr:CHLNCDRAFT_139471"/>
<dbReference type="SUPFAM" id="SSF49899">
    <property type="entry name" value="Concanavalin A-like lectins/glucanases"/>
    <property type="match status" value="1"/>
</dbReference>
<dbReference type="Proteomes" id="UP000008141">
    <property type="component" value="Unassembled WGS sequence"/>
</dbReference>
<dbReference type="OrthoDB" id="509988at2759"/>
<name>E1ZQ80_CHLVA</name>
<keyword evidence="3" id="KW-1133">Transmembrane helix</keyword>
<reference evidence="5 6" key="1">
    <citation type="journal article" date="2010" name="Plant Cell">
        <title>The Chlorella variabilis NC64A genome reveals adaptation to photosymbiosis, coevolution with viruses, and cryptic sex.</title>
        <authorList>
            <person name="Blanc G."/>
            <person name="Duncan G."/>
            <person name="Agarkova I."/>
            <person name="Borodovsky M."/>
            <person name="Gurnon J."/>
            <person name="Kuo A."/>
            <person name="Lindquist E."/>
            <person name="Lucas S."/>
            <person name="Pangilinan J."/>
            <person name="Polle J."/>
            <person name="Salamov A."/>
            <person name="Terry A."/>
            <person name="Yamada T."/>
            <person name="Dunigan D.D."/>
            <person name="Grigoriev I.V."/>
            <person name="Claverie J.M."/>
            <person name="Van Etten J.L."/>
        </authorList>
    </citation>
    <scope>NUCLEOTIDE SEQUENCE [LARGE SCALE GENOMIC DNA]</scope>
    <source>
        <strain evidence="5 6">NC64A</strain>
    </source>
</reference>
<dbReference type="STRING" id="554065.E1ZQ80"/>
<comment type="similarity">
    <text evidence="1">Belongs to the glycosyl hydrolase 16 family.</text>
</comment>
<dbReference type="RefSeq" id="XP_005844076.1">
    <property type="nucleotide sequence ID" value="XM_005844014.1"/>
</dbReference>
<evidence type="ECO:0000256" key="2">
    <source>
        <dbReference type="SAM" id="MobiDB-lite"/>
    </source>
</evidence>
<dbReference type="InterPro" id="IPR050546">
    <property type="entry name" value="Glycosyl_Hydrlase_16"/>
</dbReference>
<evidence type="ECO:0000256" key="3">
    <source>
        <dbReference type="SAM" id="Phobius"/>
    </source>
</evidence>
<dbReference type="PANTHER" id="PTHR10963">
    <property type="entry name" value="GLYCOSYL HYDROLASE-RELATED"/>
    <property type="match status" value="1"/>
</dbReference>
<dbReference type="InParanoid" id="E1ZQ80"/>
<dbReference type="AlphaFoldDB" id="E1ZQ80"/>
<dbReference type="GO" id="GO:0004553">
    <property type="term" value="F:hydrolase activity, hydrolyzing O-glycosyl compounds"/>
    <property type="evidence" value="ECO:0007669"/>
    <property type="project" value="InterPro"/>
</dbReference>
<dbReference type="eggNOG" id="ENOG502S1W9">
    <property type="taxonomic scope" value="Eukaryota"/>
</dbReference>
<dbReference type="EMBL" id="GL433859">
    <property type="protein sequence ID" value="EFN51974.1"/>
    <property type="molecule type" value="Genomic_DNA"/>
</dbReference>
<feature type="compositionally biased region" description="Polar residues" evidence="2">
    <location>
        <begin position="166"/>
        <end position="182"/>
    </location>
</feature>
<gene>
    <name evidence="5" type="ORF">CHLNCDRAFT_139471</name>
</gene>
<sequence length="280" mass="29280">MPSGGRQLAAQKAAAAASKLDVEAGTATAQAAAQAGGWVTSKAALYVAILVLVAASATAVAVYTGSDQNVWLADGSLHISATKDESGYKSGRINSKAGGSWFPGMQLADGATLGSLRVEARIRVPQPGQGIWAAFWLSPPNFAYGGWPLSGEIDVMEAINSMSSITQDPDNVVDDTSTQQPDQKPYSDGFHTYAVDWDRDSVTLSIDGLQAKRVVSRQLDPGGGWWTAAAPDDPQAPFNIPFSIILNVAVGGDWPGPPDDSTPFPATMLVDYVRVVGTAE</sequence>
<keyword evidence="6" id="KW-1185">Reference proteome</keyword>
<protein>
    <recommendedName>
        <fullName evidence="4">GH16 domain-containing protein</fullName>
    </recommendedName>
</protein>
<dbReference type="Gene3D" id="2.60.120.200">
    <property type="match status" value="1"/>
</dbReference>
<accession>E1ZQ80</accession>
<proteinExistence type="inferred from homology"/>
<feature type="domain" description="GH16" evidence="4">
    <location>
        <begin position="22"/>
        <end position="280"/>
    </location>
</feature>